<dbReference type="NCBIfam" id="TIGR01218">
    <property type="entry name" value="Gpos_tandem_5TM"/>
    <property type="match status" value="1"/>
</dbReference>
<feature type="transmembrane region" description="Helical" evidence="1">
    <location>
        <begin position="26"/>
        <end position="47"/>
    </location>
</feature>
<evidence type="ECO:0008006" key="4">
    <source>
        <dbReference type="Google" id="ProtNLM"/>
    </source>
</evidence>
<evidence type="ECO:0000256" key="1">
    <source>
        <dbReference type="SAM" id="Phobius"/>
    </source>
</evidence>
<name>A0A7U7PXN5_9STAP</name>
<protein>
    <recommendedName>
        <fullName evidence="4">DUF443 domain-containing protein</fullName>
    </recommendedName>
</protein>
<evidence type="ECO:0000313" key="2">
    <source>
        <dbReference type="EMBL" id="CRI23082.1"/>
    </source>
</evidence>
<dbReference type="Pfam" id="PF04276">
    <property type="entry name" value="DUF443"/>
    <property type="match status" value="1"/>
</dbReference>
<keyword evidence="1" id="KW-0812">Transmembrane</keyword>
<dbReference type="InterPro" id="IPR005915">
    <property type="entry name" value="Tandem_5TM"/>
</dbReference>
<evidence type="ECO:0000313" key="3">
    <source>
        <dbReference type="Proteomes" id="UP000236509"/>
    </source>
</evidence>
<gene>
    <name evidence="2" type="ORF">BN1326_50086</name>
</gene>
<keyword evidence="1" id="KW-1133">Transmembrane helix</keyword>
<reference evidence="2 3" key="1">
    <citation type="submission" date="2015-04" db="EMBL/GenBank/DDBJ databases">
        <authorList>
            <person name="Cao L."/>
            <person name="Gao C.H."/>
        </authorList>
    </citation>
    <scope>NUCLEOTIDE SEQUENCE [LARGE SCALE GENOMIC DNA]</scope>
    <source>
        <strain evidence="2 3">SH3</strain>
    </source>
</reference>
<sequence length="61" mass="7388">MEILLCEVRVVNKNPRYRIIKYKNDYLMIDLVSTWLVLFFPFINWLIPKNMSKSAEKILII</sequence>
<keyword evidence="3" id="KW-1185">Reference proteome</keyword>
<dbReference type="Proteomes" id="UP000236509">
    <property type="component" value="Unassembled WGS sequence"/>
</dbReference>
<accession>A0A7U7PXN5</accession>
<dbReference type="AlphaFoldDB" id="A0A7U7PXN5"/>
<comment type="caution">
    <text evidence="2">The sequence shown here is derived from an EMBL/GenBank/DDBJ whole genome shotgun (WGS) entry which is preliminary data.</text>
</comment>
<organism evidence="2 3">
    <name type="scientific">Staphylococcus argenteus</name>
    <dbReference type="NCBI Taxonomy" id="985002"/>
    <lineage>
        <taxon>Bacteria</taxon>
        <taxon>Bacillati</taxon>
        <taxon>Bacillota</taxon>
        <taxon>Bacilli</taxon>
        <taxon>Bacillales</taxon>
        <taxon>Staphylococcaceae</taxon>
        <taxon>Staphylococcus</taxon>
    </lineage>
</organism>
<keyword evidence="1" id="KW-0472">Membrane</keyword>
<dbReference type="EMBL" id="CVOU01000017">
    <property type="protein sequence ID" value="CRI23082.1"/>
    <property type="molecule type" value="Genomic_DNA"/>
</dbReference>
<proteinExistence type="predicted"/>